<name>A0A2T6BRB4_9FLAO</name>
<comment type="caution">
    <text evidence="2">The sequence shown here is derived from an EMBL/GenBank/DDBJ whole genome shotgun (WGS) entry which is preliminary data.</text>
</comment>
<evidence type="ECO:0000259" key="1">
    <source>
        <dbReference type="Pfam" id="PF12728"/>
    </source>
</evidence>
<dbReference type="Proteomes" id="UP000244090">
    <property type="component" value="Unassembled WGS sequence"/>
</dbReference>
<dbReference type="OrthoDB" id="1524679at2"/>
<sequence length="90" mass="10620">MEVICLEDKAFYALVEEVVDRIKEQSPTPHLDRWISGDEAMQMLRITSKTTLSVLRNNGKIRYSQPQRKIILYDRLSIEEYLEKNAKDTF</sequence>
<feature type="domain" description="Helix-turn-helix" evidence="1">
    <location>
        <begin position="36"/>
        <end position="85"/>
    </location>
</feature>
<accession>A0A2T6BRB4</accession>
<evidence type="ECO:0000313" key="2">
    <source>
        <dbReference type="EMBL" id="PTX58584.1"/>
    </source>
</evidence>
<dbReference type="AlphaFoldDB" id="A0A2T6BRB4"/>
<organism evidence="2 3">
    <name type="scientific">Kordia periserrulae</name>
    <dbReference type="NCBI Taxonomy" id="701523"/>
    <lineage>
        <taxon>Bacteria</taxon>
        <taxon>Pseudomonadati</taxon>
        <taxon>Bacteroidota</taxon>
        <taxon>Flavobacteriia</taxon>
        <taxon>Flavobacteriales</taxon>
        <taxon>Flavobacteriaceae</taxon>
        <taxon>Kordia</taxon>
    </lineage>
</organism>
<gene>
    <name evidence="2" type="ORF">C8N46_11375</name>
</gene>
<keyword evidence="3" id="KW-1185">Reference proteome</keyword>
<evidence type="ECO:0000313" key="3">
    <source>
        <dbReference type="Proteomes" id="UP000244090"/>
    </source>
</evidence>
<proteinExistence type="predicted"/>
<dbReference type="EMBL" id="QBKT01000013">
    <property type="protein sequence ID" value="PTX58584.1"/>
    <property type="molecule type" value="Genomic_DNA"/>
</dbReference>
<reference evidence="2 3" key="1">
    <citation type="submission" date="2018-04" db="EMBL/GenBank/DDBJ databases">
        <title>Genomic Encyclopedia of Archaeal and Bacterial Type Strains, Phase II (KMG-II): from individual species to whole genera.</title>
        <authorList>
            <person name="Goeker M."/>
        </authorList>
    </citation>
    <scope>NUCLEOTIDE SEQUENCE [LARGE SCALE GENOMIC DNA]</scope>
    <source>
        <strain evidence="2 3">DSM 25731</strain>
    </source>
</reference>
<dbReference type="InterPro" id="IPR041657">
    <property type="entry name" value="HTH_17"/>
</dbReference>
<protein>
    <submittedName>
        <fullName evidence="2">Helix-turn-helix protein</fullName>
    </submittedName>
</protein>
<dbReference type="Pfam" id="PF12728">
    <property type="entry name" value="HTH_17"/>
    <property type="match status" value="1"/>
</dbReference>
<dbReference type="RefSeq" id="WP_108116770.1">
    <property type="nucleotide sequence ID" value="NZ_QBKT01000013.1"/>
</dbReference>